<dbReference type="PANTHER" id="PTHR43421:SF1">
    <property type="entry name" value="METALLOPROTEASE PMBA"/>
    <property type="match status" value="1"/>
</dbReference>
<proteinExistence type="inferred from homology"/>
<dbReference type="Pfam" id="PF19289">
    <property type="entry name" value="PmbA_TldD_3rd"/>
    <property type="match status" value="1"/>
</dbReference>
<dbReference type="AlphaFoldDB" id="A0A840MMR6"/>
<dbReference type="InterPro" id="IPR045570">
    <property type="entry name" value="Metalloprtase-TldD/E_cen_dom"/>
</dbReference>
<dbReference type="Pfam" id="PF01523">
    <property type="entry name" value="PmbA_TldD_1st"/>
    <property type="match status" value="1"/>
</dbReference>
<evidence type="ECO:0000256" key="1">
    <source>
        <dbReference type="ARBA" id="ARBA00005836"/>
    </source>
</evidence>
<dbReference type="GO" id="GO:0006508">
    <property type="term" value="P:proteolysis"/>
    <property type="evidence" value="ECO:0007669"/>
    <property type="project" value="InterPro"/>
</dbReference>
<sequence length="452" mass="47601">MTQSVTPSNVAFAYSREQLASIVQDILKQAATAGATACEAEISEGFGQNVTVRLGEVETIEYNRDKGVGVTVYVGQQKGHASTSDFSPQAVADTVRAALSIARYTASDDCAGLADPALLALNAPVLDLCYPWALPVEQAIELARECEAAAQAADPRISNSEGATVSTQQSHFIYGNSLGFCNGYESSRHSLSASVIAEAEGAMQRDYWYSVARSAADLEPAARVGRIAGERTARRLGARRIDTTQVPVLFEASLAAGLIGSLVSAISGGALYRRSSFLLDSLGKQVCSPLVQIQERPHLAKGLASSPFDAEGVLTRDRDLVADGVLQGYFLGSYSARKLGMQSTGNAGGCHNLLVGSTGEDFAGLLRKMDRGLVVTELLGHGINPVTGDYSRGAAGFWVENGQIQFPVEEVTIAGNLKEMLMGIVAIGNDVLVRGSKQCGSILIDRMTVAGS</sequence>
<dbReference type="NCBIfam" id="NF008268">
    <property type="entry name" value="PRK11040.1"/>
    <property type="match status" value="1"/>
</dbReference>
<keyword evidence="6" id="KW-1185">Reference proteome</keyword>
<dbReference type="GO" id="GO:0008237">
    <property type="term" value="F:metallopeptidase activity"/>
    <property type="evidence" value="ECO:0007669"/>
    <property type="project" value="InterPro"/>
</dbReference>
<dbReference type="Proteomes" id="UP000575898">
    <property type="component" value="Unassembled WGS sequence"/>
</dbReference>
<dbReference type="RefSeq" id="WP_184040978.1">
    <property type="nucleotide sequence ID" value="NZ_JACHHY010000019.1"/>
</dbReference>
<dbReference type="InterPro" id="IPR035068">
    <property type="entry name" value="TldD/PmbA_N"/>
</dbReference>
<comment type="similarity">
    <text evidence="1">Belongs to the peptidase U62 family.</text>
</comment>
<gene>
    <name evidence="5" type="ORF">HNQ59_003008</name>
</gene>
<evidence type="ECO:0000259" key="4">
    <source>
        <dbReference type="Pfam" id="PF19290"/>
    </source>
</evidence>
<comment type="caution">
    <text evidence="5">The sequence shown here is derived from an EMBL/GenBank/DDBJ whole genome shotgun (WGS) entry which is preliminary data.</text>
</comment>
<feature type="domain" description="Metalloprotease TldD/E C-terminal" evidence="3">
    <location>
        <begin position="244"/>
        <end position="451"/>
    </location>
</feature>
<feature type="domain" description="Metalloprotease TldD/E N-terminal" evidence="2">
    <location>
        <begin position="38"/>
        <end position="102"/>
    </location>
</feature>
<evidence type="ECO:0000313" key="6">
    <source>
        <dbReference type="Proteomes" id="UP000575898"/>
    </source>
</evidence>
<feature type="domain" description="Metalloprotease TldD/E central" evidence="4">
    <location>
        <begin position="130"/>
        <end position="236"/>
    </location>
</feature>
<reference evidence="5 6" key="1">
    <citation type="submission" date="2020-08" db="EMBL/GenBank/DDBJ databases">
        <title>Genomic Encyclopedia of Type Strains, Phase IV (KMG-IV): sequencing the most valuable type-strain genomes for metagenomic binning, comparative biology and taxonomic classification.</title>
        <authorList>
            <person name="Goeker M."/>
        </authorList>
    </citation>
    <scope>NUCLEOTIDE SEQUENCE [LARGE SCALE GENOMIC DNA]</scope>
    <source>
        <strain evidence="5 6">DSM 27165</strain>
    </source>
</reference>
<dbReference type="InterPro" id="IPR002510">
    <property type="entry name" value="Metalloprtase-TldD/E_N"/>
</dbReference>
<dbReference type="PANTHER" id="PTHR43421">
    <property type="entry name" value="METALLOPROTEASE PMBA"/>
    <property type="match status" value="1"/>
</dbReference>
<evidence type="ECO:0000259" key="2">
    <source>
        <dbReference type="Pfam" id="PF01523"/>
    </source>
</evidence>
<dbReference type="EMBL" id="JACHHY010000019">
    <property type="protein sequence ID" value="MBB5019700.1"/>
    <property type="molecule type" value="Genomic_DNA"/>
</dbReference>
<accession>A0A840MMR6</accession>
<dbReference type="InterPro" id="IPR047657">
    <property type="entry name" value="PmbA"/>
</dbReference>
<dbReference type="SUPFAM" id="SSF111283">
    <property type="entry name" value="Putative modulator of DNA gyrase, PmbA/TldD"/>
    <property type="match status" value="1"/>
</dbReference>
<evidence type="ECO:0000313" key="5">
    <source>
        <dbReference type="EMBL" id="MBB5019700.1"/>
    </source>
</evidence>
<dbReference type="Pfam" id="PF19290">
    <property type="entry name" value="PmbA_TldD_2nd"/>
    <property type="match status" value="1"/>
</dbReference>
<evidence type="ECO:0000259" key="3">
    <source>
        <dbReference type="Pfam" id="PF19289"/>
    </source>
</evidence>
<dbReference type="GO" id="GO:0005829">
    <property type="term" value="C:cytosol"/>
    <property type="evidence" value="ECO:0007669"/>
    <property type="project" value="TreeGrafter"/>
</dbReference>
<protein>
    <submittedName>
        <fullName evidence="5">PmbA protein</fullName>
    </submittedName>
</protein>
<dbReference type="InterPro" id="IPR036059">
    <property type="entry name" value="TldD/PmbA_sf"/>
</dbReference>
<name>A0A840MMR6_9PROT</name>
<dbReference type="InterPro" id="IPR045569">
    <property type="entry name" value="Metalloprtase-TldD/E_C"/>
</dbReference>
<dbReference type="Gene3D" id="3.30.2290.10">
    <property type="entry name" value="PmbA/TldD superfamily"/>
    <property type="match status" value="1"/>
</dbReference>
<organism evidence="5 6">
    <name type="scientific">Chitinivorax tropicus</name>
    <dbReference type="NCBI Taxonomy" id="714531"/>
    <lineage>
        <taxon>Bacteria</taxon>
        <taxon>Pseudomonadati</taxon>
        <taxon>Pseudomonadota</taxon>
        <taxon>Betaproteobacteria</taxon>
        <taxon>Chitinivorax</taxon>
    </lineage>
</organism>